<evidence type="ECO:0000256" key="1">
    <source>
        <dbReference type="ARBA" id="ARBA00004651"/>
    </source>
</evidence>
<feature type="transmembrane region" description="Helical" evidence="7">
    <location>
        <begin position="360"/>
        <end position="383"/>
    </location>
</feature>
<feature type="transmembrane region" description="Helical" evidence="7">
    <location>
        <begin position="205"/>
        <end position="226"/>
    </location>
</feature>
<evidence type="ECO:0000256" key="6">
    <source>
        <dbReference type="ARBA" id="ARBA00023136"/>
    </source>
</evidence>
<dbReference type="Pfam" id="PF07690">
    <property type="entry name" value="MFS_1"/>
    <property type="match status" value="1"/>
</dbReference>
<feature type="transmembrane region" description="Helical" evidence="7">
    <location>
        <begin position="34"/>
        <end position="55"/>
    </location>
</feature>
<keyword evidence="11" id="KW-1185">Reference proteome</keyword>
<dbReference type="RefSeq" id="WP_003323832.1">
    <property type="nucleotide sequence ID" value="NZ_ALPT02000005.1"/>
</dbReference>
<dbReference type="eggNOG" id="COG2814">
    <property type="taxonomic scope" value="Bacteria"/>
</dbReference>
<dbReference type="PROSITE" id="PS50850">
    <property type="entry name" value="MFS"/>
    <property type="match status" value="1"/>
</dbReference>
<sequence length="406" mass="44274">MPKSLWFLLVAVAVQITGASFLWPLNSLIIHQELGKSLTVAGLILFIHSGAGVLGNMTGGKLFDKIGAYKTILLGLSIAVLATFALVFAHATVLGYTLCLIGIGYGAGATFPAMYALAGSIWPDGGRKPFNAMYVAQNLGIAVGTACIGLIASVELTTVFYANAVVYVFVLLFVAVTFRKIETKQETGATVSLKAATVKKLSKQVYYSLGLVLVSFFICWVAYTQWQANVSVHSQDLGLTLQQYSMFWTVNGLMIVLAQPILSIFIKKWVTTLRRQMVVGIFLFFVSYVVLSQVDFFAGFMVAMIILTVGEMFFWPVVPTIAHKLAPKGKEGAFQGIVNSVSTSGKMVGPLFGGLLVDLYSFQIMIYVLLGFILVAIFTASIYERPLQTKNKQKFEQNEENSVYDA</sequence>
<dbReference type="InterPro" id="IPR050171">
    <property type="entry name" value="MFS_Transporters"/>
</dbReference>
<evidence type="ECO:0000313" key="11">
    <source>
        <dbReference type="Proteomes" id="UP000002754"/>
    </source>
</evidence>
<dbReference type="Gene3D" id="1.20.1250.20">
    <property type="entry name" value="MFS general substrate transporter like domains"/>
    <property type="match status" value="2"/>
</dbReference>
<evidence type="ECO:0000313" key="10">
    <source>
        <dbReference type="EMBL" id="THG90507.1"/>
    </source>
</evidence>
<feature type="transmembrane region" description="Helical" evidence="7">
    <location>
        <begin position="67"/>
        <end position="88"/>
    </location>
</feature>
<evidence type="ECO:0000256" key="4">
    <source>
        <dbReference type="ARBA" id="ARBA00022692"/>
    </source>
</evidence>
<evidence type="ECO:0000256" key="5">
    <source>
        <dbReference type="ARBA" id="ARBA00022989"/>
    </source>
</evidence>
<keyword evidence="3" id="KW-1003">Cell membrane</keyword>
<dbReference type="CDD" id="cd17329">
    <property type="entry name" value="MFS_MdtH_MDR_like"/>
    <property type="match status" value="1"/>
</dbReference>
<dbReference type="PANTHER" id="PTHR23517:SF10">
    <property type="entry name" value="MAJOR FACILITATOR SUPERFAMILY (MFS) PROFILE DOMAIN-CONTAINING PROTEIN"/>
    <property type="match status" value="1"/>
</dbReference>
<keyword evidence="4 7" id="KW-0812">Transmembrane</keyword>
<dbReference type="OrthoDB" id="3268460at2"/>
<gene>
    <name evidence="10" type="ORF">AJ85_10420</name>
    <name evidence="9" type="ORF">BALCAV_0202385</name>
</gene>
<evidence type="ECO:0000256" key="7">
    <source>
        <dbReference type="SAM" id="Phobius"/>
    </source>
</evidence>
<reference evidence="10 12" key="2">
    <citation type="submission" date="2014-01" db="EMBL/GenBank/DDBJ databases">
        <title>Draft genome sequencing of Bacillus alcalophilus CGMCC 1.3604.</title>
        <authorList>
            <person name="Yang J."/>
            <person name="Diao L."/>
            <person name="Yang S."/>
        </authorList>
    </citation>
    <scope>NUCLEOTIDE SEQUENCE [LARGE SCALE GENOMIC DNA]</scope>
    <source>
        <strain evidence="10 12">CGMCC 1.3604</strain>
    </source>
</reference>
<dbReference type="EMBL" id="JALP01000142">
    <property type="protein sequence ID" value="THG90507.1"/>
    <property type="molecule type" value="Genomic_DNA"/>
</dbReference>
<evidence type="ECO:0000256" key="2">
    <source>
        <dbReference type="ARBA" id="ARBA00022448"/>
    </source>
</evidence>
<feature type="transmembrane region" description="Helical" evidence="7">
    <location>
        <begin position="246"/>
        <end position="266"/>
    </location>
</feature>
<dbReference type="SUPFAM" id="SSF103473">
    <property type="entry name" value="MFS general substrate transporter"/>
    <property type="match status" value="1"/>
</dbReference>
<dbReference type="InterPro" id="IPR036259">
    <property type="entry name" value="MFS_trans_sf"/>
</dbReference>
<evidence type="ECO:0000256" key="3">
    <source>
        <dbReference type="ARBA" id="ARBA00022475"/>
    </source>
</evidence>
<feature type="domain" description="Major facilitator superfamily (MFS) profile" evidence="8">
    <location>
        <begin position="4"/>
        <end position="388"/>
    </location>
</feature>
<dbReference type="AlphaFoldDB" id="A0A094WRX9"/>
<proteinExistence type="predicted"/>
<feature type="transmembrane region" description="Helical" evidence="7">
    <location>
        <begin position="158"/>
        <end position="178"/>
    </location>
</feature>
<dbReference type="GO" id="GO:0022857">
    <property type="term" value="F:transmembrane transporter activity"/>
    <property type="evidence" value="ECO:0007669"/>
    <property type="project" value="InterPro"/>
</dbReference>
<protein>
    <submittedName>
        <fullName evidence="9 10">MFS transporter</fullName>
    </submittedName>
</protein>
<reference evidence="9 11" key="1">
    <citation type="journal article" date="2014" name="Genome Announc.">
        <title>Draft Genome Sequence of Bacillus alcalophilus AV1934, a Classic Alkaliphile Isolated from Human Feces in 1934.</title>
        <authorList>
            <person name="Attie O."/>
            <person name="Jayaprakash A."/>
            <person name="Shah H."/>
            <person name="Paulsen I.T."/>
            <person name="Morino M."/>
            <person name="Takahashi Y."/>
            <person name="Narumi I."/>
            <person name="Sachidanandam R."/>
            <person name="Satoh K."/>
            <person name="Ito M."/>
            <person name="Krulwich T.A."/>
        </authorList>
    </citation>
    <scope>NUCLEOTIDE SEQUENCE [LARGE SCALE GENOMIC DNA]</scope>
    <source>
        <strain evidence="9 11">AV1934</strain>
    </source>
</reference>
<dbReference type="InterPro" id="IPR020846">
    <property type="entry name" value="MFS_dom"/>
</dbReference>
<comment type="subcellular location">
    <subcellularLocation>
        <location evidence="1">Cell membrane</location>
        <topology evidence="1">Multi-pass membrane protein</topology>
    </subcellularLocation>
</comment>
<feature type="transmembrane region" description="Helical" evidence="7">
    <location>
        <begin position="278"/>
        <end position="307"/>
    </location>
</feature>
<dbReference type="PANTHER" id="PTHR23517">
    <property type="entry name" value="RESISTANCE PROTEIN MDTM, PUTATIVE-RELATED-RELATED"/>
    <property type="match status" value="1"/>
</dbReference>
<dbReference type="Proteomes" id="UP000297014">
    <property type="component" value="Unassembled WGS sequence"/>
</dbReference>
<evidence type="ECO:0000259" key="8">
    <source>
        <dbReference type="PROSITE" id="PS50850"/>
    </source>
</evidence>
<feature type="transmembrane region" description="Helical" evidence="7">
    <location>
        <begin position="130"/>
        <end position="152"/>
    </location>
</feature>
<feature type="transmembrane region" description="Helical" evidence="7">
    <location>
        <begin position="94"/>
        <end position="118"/>
    </location>
</feature>
<keyword evidence="2" id="KW-0813">Transport</keyword>
<keyword evidence="6 7" id="KW-0472">Membrane</keyword>
<dbReference type="Proteomes" id="UP000002754">
    <property type="component" value="Unassembled WGS sequence"/>
</dbReference>
<accession>A0A094WRX9</accession>
<dbReference type="GO" id="GO:0005886">
    <property type="term" value="C:plasma membrane"/>
    <property type="evidence" value="ECO:0007669"/>
    <property type="project" value="UniProtKB-SubCell"/>
</dbReference>
<dbReference type="InterPro" id="IPR011701">
    <property type="entry name" value="MFS"/>
</dbReference>
<organism evidence="9 11">
    <name type="scientific">Alkalihalobacillus alcalophilus ATCC 27647 = CGMCC 1.3604</name>
    <dbReference type="NCBI Taxonomy" id="1218173"/>
    <lineage>
        <taxon>Bacteria</taxon>
        <taxon>Bacillati</taxon>
        <taxon>Bacillota</taxon>
        <taxon>Bacilli</taxon>
        <taxon>Bacillales</taxon>
        <taxon>Bacillaceae</taxon>
        <taxon>Alkalihalobacillus</taxon>
    </lineage>
</organism>
<evidence type="ECO:0000313" key="9">
    <source>
        <dbReference type="EMBL" id="KGA98773.1"/>
    </source>
</evidence>
<name>A0A094WRX9_ALKAL</name>
<dbReference type="STRING" id="1218173.BALCAV_0202385"/>
<comment type="caution">
    <text evidence="9">The sequence shown here is derived from an EMBL/GenBank/DDBJ whole genome shotgun (WGS) entry which is preliminary data.</text>
</comment>
<keyword evidence="5 7" id="KW-1133">Transmembrane helix</keyword>
<evidence type="ECO:0000313" key="12">
    <source>
        <dbReference type="Proteomes" id="UP000297014"/>
    </source>
</evidence>
<dbReference type="EMBL" id="ALPT02000005">
    <property type="protein sequence ID" value="KGA98773.1"/>
    <property type="molecule type" value="Genomic_DNA"/>
</dbReference>